<name>A7K8A0_9PHYC</name>
<reference evidence="1 2" key="1">
    <citation type="submission" date="2006-09" db="EMBL/GenBank/DDBJ databases">
        <title>Sequence and annotation of the 288-kb ATCV-1 virus that infects an endosymbiotic Chlorella strain of the heliozoon Acanthocystis turfacea.</title>
        <authorList>
            <person name="Fitzgerald L.A."/>
            <person name="Graves M.V."/>
            <person name="Li X."/>
            <person name="Pfitzner A.J.P."/>
            <person name="Hartigan J."/>
            <person name="Van Etten J.L."/>
        </authorList>
    </citation>
    <scope>NUCLEOTIDE SEQUENCE [LARGE SCALE GENOMIC DNA]</scope>
    <source>
        <strain evidence="1 2">ATCV-1</strain>
    </source>
</reference>
<protein>
    <submittedName>
        <fullName evidence="1">Uncharacterized protein z140R</fullName>
    </submittedName>
</protein>
<keyword evidence="2" id="KW-1185">Reference proteome</keyword>
<accession>A7K8A0</accession>
<dbReference type="GeneID" id="5470774"/>
<gene>
    <name evidence="1" type="primary">z140R</name>
    <name evidence="1" type="ORF">ATCV1_z140R</name>
</gene>
<dbReference type="EMBL" id="EF101928">
    <property type="protein sequence ID" value="ABT16274.1"/>
    <property type="molecule type" value="Genomic_DNA"/>
</dbReference>
<dbReference type="RefSeq" id="YP_001426621.1">
    <property type="nucleotide sequence ID" value="NC_008724.1"/>
</dbReference>
<dbReference type="KEGG" id="vg:5470774"/>
<proteinExistence type="predicted"/>
<evidence type="ECO:0000313" key="1">
    <source>
        <dbReference type="EMBL" id="ABT16274.1"/>
    </source>
</evidence>
<dbReference type="Proteomes" id="UP000202420">
    <property type="component" value="Segment"/>
</dbReference>
<evidence type="ECO:0000313" key="2">
    <source>
        <dbReference type="Proteomes" id="UP000202420"/>
    </source>
</evidence>
<sequence>MSAMRPGRTAAAAKPLSRDPCSLPSRAAAVSLVSCPWCATLRQYFNDHQFCRYKIISTKSTSNDYTAMVSKCSPCTQRTGANTAPWLSNFSLL</sequence>
<organism evidence="1 2">
    <name type="scientific">Chlorovirus heliozoae</name>
    <dbReference type="NCBI Taxonomy" id="322019"/>
    <lineage>
        <taxon>Viruses</taxon>
        <taxon>Varidnaviria</taxon>
        <taxon>Bamfordvirae</taxon>
        <taxon>Nucleocytoviricota</taxon>
        <taxon>Megaviricetes</taxon>
        <taxon>Algavirales</taxon>
        <taxon>Phycodnaviridae</taxon>
        <taxon>Chlorovirus</taxon>
    </lineage>
</organism>